<reference evidence="2" key="1">
    <citation type="journal article" date="2022" name="Mol. Ecol. Resour.">
        <title>The genomes of chicory, endive, great burdock and yacon provide insights into Asteraceae palaeo-polyploidization history and plant inulin production.</title>
        <authorList>
            <person name="Fan W."/>
            <person name="Wang S."/>
            <person name="Wang H."/>
            <person name="Wang A."/>
            <person name="Jiang F."/>
            <person name="Liu H."/>
            <person name="Zhao H."/>
            <person name="Xu D."/>
            <person name="Zhang Y."/>
        </authorList>
    </citation>
    <scope>NUCLEOTIDE SEQUENCE [LARGE SCALE GENOMIC DNA]</scope>
    <source>
        <strain evidence="2">cv. Yunnan</strain>
    </source>
</reference>
<accession>A0ACB9IUC1</accession>
<name>A0ACB9IUC1_9ASTR</name>
<protein>
    <submittedName>
        <fullName evidence="1">Uncharacterized protein</fullName>
    </submittedName>
</protein>
<organism evidence="1 2">
    <name type="scientific">Smallanthus sonchifolius</name>
    <dbReference type="NCBI Taxonomy" id="185202"/>
    <lineage>
        <taxon>Eukaryota</taxon>
        <taxon>Viridiplantae</taxon>
        <taxon>Streptophyta</taxon>
        <taxon>Embryophyta</taxon>
        <taxon>Tracheophyta</taxon>
        <taxon>Spermatophyta</taxon>
        <taxon>Magnoliopsida</taxon>
        <taxon>eudicotyledons</taxon>
        <taxon>Gunneridae</taxon>
        <taxon>Pentapetalae</taxon>
        <taxon>asterids</taxon>
        <taxon>campanulids</taxon>
        <taxon>Asterales</taxon>
        <taxon>Asteraceae</taxon>
        <taxon>Asteroideae</taxon>
        <taxon>Heliantheae alliance</taxon>
        <taxon>Millerieae</taxon>
        <taxon>Smallanthus</taxon>
    </lineage>
</organism>
<gene>
    <name evidence="1" type="ORF">L1987_20814</name>
</gene>
<dbReference type="Proteomes" id="UP001056120">
    <property type="component" value="Linkage Group LG07"/>
</dbReference>
<evidence type="ECO:0000313" key="2">
    <source>
        <dbReference type="Proteomes" id="UP001056120"/>
    </source>
</evidence>
<reference evidence="1 2" key="2">
    <citation type="journal article" date="2022" name="Mol. Ecol. Resour.">
        <title>The genomes of chicory, endive, great burdock and yacon provide insights into Asteraceae paleo-polyploidization history and plant inulin production.</title>
        <authorList>
            <person name="Fan W."/>
            <person name="Wang S."/>
            <person name="Wang H."/>
            <person name="Wang A."/>
            <person name="Jiang F."/>
            <person name="Liu H."/>
            <person name="Zhao H."/>
            <person name="Xu D."/>
            <person name="Zhang Y."/>
        </authorList>
    </citation>
    <scope>NUCLEOTIDE SEQUENCE [LARGE SCALE GENOMIC DNA]</scope>
    <source>
        <strain evidence="2">cv. Yunnan</strain>
        <tissue evidence="1">Leaves</tissue>
    </source>
</reference>
<comment type="caution">
    <text evidence="1">The sequence shown here is derived from an EMBL/GenBank/DDBJ whole genome shotgun (WGS) entry which is preliminary data.</text>
</comment>
<sequence>MNVARGVVVVMLLAKGIVARCFWSPQLFSHWSCCAELLCFFASWLDICLFGVRLKSTIRTVLIYPGDLLLDIVFRLRFVLYFADLVVSMTGSFIAAEAA</sequence>
<evidence type="ECO:0000313" key="1">
    <source>
        <dbReference type="EMBL" id="KAI3811098.1"/>
    </source>
</evidence>
<dbReference type="EMBL" id="CM042024">
    <property type="protein sequence ID" value="KAI3811098.1"/>
    <property type="molecule type" value="Genomic_DNA"/>
</dbReference>
<keyword evidence="2" id="KW-1185">Reference proteome</keyword>
<proteinExistence type="predicted"/>